<sequence length="194" mass="21251">MKIRSTFSIAHLRIAQLGIYSLGDLLTREFAVAHMGIAHLGTSNNFAYLSYCMALIDTGKFEAEVTPSTSTQLPPELNKLLEGLKQNGLMPQPITAGPRGLPNIFSNLLPGGSTMPAIRSVGGPMIPSNLSPQEQQQMLMQQMMTAQCQNTRSPPSWNQQLPFPQNRFHGQSLPPPNARYVNPMQRPAVGRPSL</sequence>
<name>A0A915KBM0_ROMCU</name>
<dbReference type="WBParaSite" id="nRc.2.0.1.t36107-RA">
    <property type="protein sequence ID" value="nRc.2.0.1.t36107-RA"/>
    <property type="gene ID" value="nRc.2.0.1.g36107"/>
</dbReference>
<evidence type="ECO:0000313" key="2">
    <source>
        <dbReference type="Proteomes" id="UP000887565"/>
    </source>
</evidence>
<organism evidence="2 3">
    <name type="scientific">Romanomermis culicivorax</name>
    <name type="common">Nematode worm</name>
    <dbReference type="NCBI Taxonomy" id="13658"/>
    <lineage>
        <taxon>Eukaryota</taxon>
        <taxon>Metazoa</taxon>
        <taxon>Ecdysozoa</taxon>
        <taxon>Nematoda</taxon>
        <taxon>Enoplea</taxon>
        <taxon>Dorylaimia</taxon>
        <taxon>Mermithida</taxon>
        <taxon>Mermithoidea</taxon>
        <taxon>Mermithidae</taxon>
        <taxon>Romanomermis</taxon>
    </lineage>
</organism>
<dbReference type="Proteomes" id="UP000887565">
    <property type="component" value="Unplaced"/>
</dbReference>
<protein>
    <submittedName>
        <fullName evidence="3">Uncharacterized protein</fullName>
    </submittedName>
</protein>
<proteinExistence type="predicted"/>
<dbReference type="AlphaFoldDB" id="A0A915KBM0"/>
<feature type="region of interest" description="Disordered" evidence="1">
    <location>
        <begin position="175"/>
        <end position="194"/>
    </location>
</feature>
<evidence type="ECO:0000313" key="3">
    <source>
        <dbReference type="WBParaSite" id="nRc.2.0.1.t36107-RA"/>
    </source>
</evidence>
<reference evidence="3" key="1">
    <citation type="submission" date="2022-11" db="UniProtKB">
        <authorList>
            <consortium name="WormBaseParasite"/>
        </authorList>
    </citation>
    <scope>IDENTIFICATION</scope>
</reference>
<evidence type="ECO:0000256" key="1">
    <source>
        <dbReference type="SAM" id="MobiDB-lite"/>
    </source>
</evidence>
<accession>A0A915KBM0</accession>
<keyword evidence="2" id="KW-1185">Reference proteome</keyword>